<dbReference type="Pfam" id="PF00868">
    <property type="entry name" value="Transglut_N"/>
    <property type="match status" value="1"/>
</dbReference>
<dbReference type="PANTHER" id="PTHR11590:SF40">
    <property type="entry name" value="HEMOCYTE PROTEIN-GLUTAMINE GAMMA-GLUTAMYLTRANSFERASE-LIKE PROTEIN"/>
    <property type="match status" value="1"/>
</dbReference>
<dbReference type="InterPro" id="IPR038765">
    <property type="entry name" value="Papain-like_cys_pep_sf"/>
</dbReference>
<dbReference type="InterPro" id="IPR001102">
    <property type="entry name" value="Transglutaminase_N"/>
</dbReference>
<dbReference type="PANTHER" id="PTHR11590">
    <property type="entry name" value="PROTEIN-GLUTAMINE GAMMA-GLUTAMYLTRANSFERASE"/>
    <property type="match status" value="1"/>
</dbReference>
<dbReference type="Gene3D" id="2.60.40.10">
    <property type="entry name" value="Immunoglobulins"/>
    <property type="match status" value="4"/>
</dbReference>
<proteinExistence type="inferred from homology"/>
<feature type="domain" description="Transglutaminase-like" evidence="2">
    <location>
        <begin position="397"/>
        <end position="488"/>
    </location>
</feature>
<dbReference type="InterPro" id="IPR014756">
    <property type="entry name" value="Ig_E-set"/>
</dbReference>
<dbReference type="InterPro" id="IPR036985">
    <property type="entry name" value="Transglutaminase-like_sf"/>
</dbReference>
<dbReference type="AlphaFoldDB" id="A0AA35WSL4"/>
<comment type="similarity">
    <text evidence="1">Belongs to the transglutaminase superfamily. Transglutaminase family.</text>
</comment>
<dbReference type="SUPFAM" id="SSF49309">
    <property type="entry name" value="Transglutaminase, two C-terminal domains"/>
    <property type="match status" value="3"/>
</dbReference>
<name>A0AA35WSL4_GEOBA</name>
<keyword evidence="4" id="KW-1185">Reference proteome</keyword>
<evidence type="ECO:0000313" key="4">
    <source>
        <dbReference type="Proteomes" id="UP001174909"/>
    </source>
</evidence>
<evidence type="ECO:0000256" key="1">
    <source>
        <dbReference type="ARBA" id="ARBA00005968"/>
    </source>
</evidence>
<dbReference type="InterPro" id="IPR050779">
    <property type="entry name" value="Transglutaminase"/>
</dbReference>
<comment type="caution">
    <text evidence="3">The sequence shown here is derived from an EMBL/GenBank/DDBJ whole genome shotgun (WGS) entry which is preliminary data.</text>
</comment>
<dbReference type="SMART" id="SM00460">
    <property type="entry name" value="TGc"/>
    <property type="match status" value="1"/>
</dbReference>
<dbReference type="GO" id="GO:0003810">
    <property type="term" value="F:protein-glutamine gamma-glutamyltransferase activity"/>
    <property type="evidence" value="ECO:0007669"/>
    <property type="project" value="InterPro"/>
</dbReference>
<dbReference type="InterPro" id="IPR036238">
    <property type="entry name" value="Transglutaminase_C_sf"/>
</dbReference>
<dbReference type="SUPFAM" id="SSF54001">
    <property type="entry name" value="Cysteine proteinases"/>
    <property type="match status" value="1"/>
</dbReference>
<reference evidence="3" key="1">
    <citation type="submission" date="2023-03" db="EMBL/GenBank/DDBJ databases">
        <authorList>
            <person name="Steffen K."/>
            <person name="Cardenas P."/>
        </authorList>
    </citation>
    <scope>NUCLEOTIDE SEQUENCE</scope>
</reference>
<accession>A0AA35WSL4</accession>
<evidence type="ECO:0000313" key="3">
    <source>
        <dbReference type="EMBL" id="CAI8032318.1"/>
    </source>
</evidence>
<dbReference type="InterPro" id="IPR002931">
    <property type="entry name" value="Transglutaminase-like"/>
</dbReference>
<dbReference type="InterPro" id="IPR013783">
    <property type="entry name" value="Ig-like_fold"/>
</dbReference>
<protein>
    <submittedName>
        <fullName evidence="3">Protein-glutamine gamma-glutamyltransferase K</fullName>
    </submittedName>
</protein>
<dbReference type="InterPro" id="IPR008958">
    <property type="entry name" value="Transglutaminase_C"/>
</dbReference>
<gene>
    <name evidence="3" type="ORF">GBAR_LOCUS18275</name>
</gene>
<dbReference type="Pfam" id="PF01841">
    <property type="entry name" value="Transglut_core"/>
    <property type="match status" value="1"/>
</dbReference>
<dbReference type="EMBL" id="CASHTH010002598">
    <property type="protein sequence ID" value="CAI8032318.1"/>
    <property type="molecule type" value="Genomic_DNA"/>
</dbReference>
<sequence>MTISGSVFSEYPGDKVYLKFTIYLAVIGTSQVFAETRSIAPDLPPLKILAPSRLALGVQSQATVVFKNPLSVKMENIVLTVEGDGLLTEDIENVVGTIDAGATFSDTFDIVGMELGKQELVAGLNSSQVELVAGVTEVVVDEGTEETDSPTLPEAVKVTSVERNISVNKRVHHTDAYDMEGLVLRRGQLFSLTLHLAKPISAANLVTTAMFTLLGSRNRSLRSFEVATVSKPSGTELTVELTTPSDAEIGRYKVLLKVGVGENVTVVSDGLTAVLLFNPWNSEDKCYYSETRELSEYVLNTRGKIWVGSADSNYGRPWQFAQFTPQALDVAMWMLERLPAQDRADPIKVSRHIAAMVNVQDDSGVLVGNWSGDYSGGESPLSWTGSAEILAQFAQRKKPVRYAQCWVFSGVQTSLLRCVGLPARSITNFNSAHDTEFNRAIDRYYTEEGESIDSGDSIWNFHVWNEAWMSRPDLPPGFGGWQVLDATPQEESPQGGGFRLGPCSLRAVKLGQRMNYDVEFVISEVNADIRTYIVKENGEKVLSRVNTSHVGKNISTKAVGSSAVNIVTNEYKFREGSASERAALLASEVQSEVEVEISVDKEVLVGHNFTVVVKVTNKTRKSHDYRVRIRGRAMLYTGITGQVVKSSSANITVRGSQSGEVSLTVNAADYLKLLEGGNFIHFVAMVNADNDVSAVETHNLRLKTPDISISLPPEGLKLYQPASLEVSFRNPLSKTLYNGRFELRGETYVQPATVTLPPVPPRSLATGVLTTIPVKKGSVELVVRFSSNQLSDILGDVEVDIAGP</sequence>
<dbReference type="FunFam" id="3.90.260.10:FF:000002">
    <property type="entry name" value="Erythrocyte membrane protein band 4.2"/>
    <property type="match status" value="1"/>
</dbReference>
<organism evidence="3 4">
    <name type="scientific">Geodia barretti</name>
    <name type="common">Barrett's horny sponge</name>
    <dbReference type="NCBI Taxonomy" id="519541"/>
    <lineage>
        <taxon>Eukaryota</taxon>
        <taxon>Metazoa</taxon>
        <taxon>Porifera</taxon>
        <taxon>Demospongiae</taxon>
        <taxon>Heteroscleromorpha</taxon>
        <taxon>Tetractinellida</taxon>
        <taxon>Astrophorina</taxon>
        <taxon>Geodiidae</taxon>
        <taxon>Geodia</taxon>
    </lineage>
</organism>
<dbReference type="Pfam" id="PF00927">
    <property type="entry name" value="Transglut_C"/>
    <property type="match status" value="2"/>
</dbReference>
<evidence type="ECO:0000259" key="2">
    <source>
        <dbReference type="SMART" id="SM00460"/>
    </source>
</evidence>
<dbReference type="Proteomes" id="UP001174909">
    <property type="component" value="Unassembled WGS sequence"/>
</dbReference>
<dbReference type="SUPFAM" id="SSF81296">
    <property type="entry name" value="E set domains"/>
    <property type="match status" value="1"/>
</dbReference>
<dbReference type="Gene3D" id="3.90.260.10">
    <property type="entry name" value="Transglutaminase-like"/>
    <property type="match status" value="1"/>
</dbReference>